<evidence type="ECO:0000256" key="2">
    <source>
        <dbReference type="ARBA" id="ARBA00023043"/>
    </source>
</evidence>
<keyword evidence="1" id="KW-0677">Repeat</keyword>
<dbReference type="Pfam" id="PF12796">
    <property type="entry name" value="Ank_2"/>
    <property type="match status" value="3"/>
</dbReference>
<keyword evidence="2 3" id="KW-0040">ANK repeat</keyword>
<evidence type="ECO:0000256" key="1">
    <source>
        <dbReference type="ARBA" id="ARBA00022737"/>
    </source>
</evidence>
<dbReference type="PROSITE" id="PS50088">
    <property type="entry name" value="ANK_REPEAT"/>
    <property type="match status" value="5"/>
</dbReference>
<dbReference type="PANTHER" id="PTHR24198">
    <property type="entry name" value="ANKYRIN REPEAT AND PROTEIN KINASE DOMAIN-CONTAINING PROTEIN"/>
    <property type="match status" value="1"/>
</dbReference>
<organism evidence="4 5">
    <name type="scientific">Lithospermum erythrorhizon</name>
    <name type="common">Purple gromwell</name>
    <name type="synonym">Lithospermum officinale var. erythrorhizon</name>
    <dbReference type="NCBI Taxonomy" id="34254"/>
    <lineage>
        <taxon>Eukaryota</taxon>
        <taxon>Viridiplantae</taxon>
        <taxon>Streptophyta</taxon>
        <taxon>Embryophyta</taxon>
        <taxon>Tracheophyta</taxon>
        <taxon>Spermatophyta</taxon>
        <taxon>Magnoliopsida</taxon>
        <taxon>eudicotyledons</taxon>
        <taxon>Gunneridae</taxon>
        <taxon>Pentapetalae</taxon>
        <taxon>asterids</taxon>
        <taxon>lamiids</taxon>
        <taxon>Boraginales</taxon>
        <taxon>Boraginaceae</taxon>
        <taxon>Boraginoideae</taxon>
        <taxon>Lithospermeae</taxon>
        <taxon>Lithospermum</taxon>
    </lineage>
</organism>
<feature type="repeat" description="ANK" evidence="3">
    <location>
        <begin position="86"/>
        <end position="110"/>
    </location>
</feature>
<dbReference type="SUPFAM" id="SSF48403">
    <property type="entry name" value="Ankyrin repeat"/>
    <property type="match status" value="1"/>
</dbReference>
<dbReference type="Gene3D" id="1.25.40.20">
    <property type="entry name" value="Ankyrin repeat-containing domain"/>
    <property type="match status" value="3"/>
</dbReference>
<dbReference type="Proteomes" id="UP001454036">
    <property type="component" value="Unassembled WGS sequence"/>
</dbReference>
<evidence type="ECO:0000256" key="3">
    <source>
        <dbReference type="PROSITE-ProRule" id="PRU00023"/>
    </source>
</evidence>
<dbReference type="PRINTS" id="PR01415">
    <property type="entry name" value="ANKYRIN"/>
</dbReference>
<dbReference type="SMART" id="SM00248">
    <property type="entry name" value="ANK"/>
    <property type="match status" value="6"/>
</dbReference>
<feature type="repeat" description="ANK" evidence="3">
    <location>
        <begin position="225"/>
        <end position="257"/>
    </location>
</feature>
<dbReference type="PROSITE" id="PS50297">
    <property type="entry name" value="ANK_REP_REGION"/>
    <property type="match status" value="5"/>
</dbReference>
<proteinExistence type="predicted"/>
<comment type="caution">
    <text evidence="4">The sequence shown here is derived from an EMBL/GenBank/DDBJ whole genome shotgun (WGS) entry which is preliminary data.</text>
</comment>
<feature type="repeat" description="ANK" evidence="3">
    <location>
        <begin position="137"/>
        <end position="161"/>
    </location>
</feature>
<feature type="repeat" description="ANK" evidence="3">
    <location>
        <begin position="109"/>
        <end position="128"/>
    </location>
</feature>
<gene>
    <name evidence="4" type="ORF">LIER_23752</name>
</gene>
<reference evidence="4 5" key="1">
    <citation type="submission" date="2024-01" db="EMBL/GenBank/DDBJ databases">
        <title>The complete chloroplast genome sequence of Lithospermum erythrorhizon: insights into the phylogenetic relationship among Boraginaceae species and the maternal lineages of purple gromwells.</title>
        <authorList>
            <person name="Okada T."/>
            <person name="Watanabe K."/>
        </authorList>
    </citation>
    <scope>NUCLEOTIDE SEQUENCE [LARGE SCALE GENOMIC DNA]</scope>
</reference>
<accession>A0AAV3QZW6</accession>
<evidence type="ECO:0000313" key="5">
    <source>
        <dbReference type="Proteomes" id="UP001454036"/>
    </source>
</evidence>
<dbReference type="PANTHER" id="PTHR24198:SF165">
    <property type="entry name" value="ANKYRIN REPEAT-CONTAINING PROTEIN-RELATED"/>
    <property type="match status" value="1"/>
</dbReference>
<dbReference type="EMBL" id="BAABME010006760">
    <property type="protein sequence ID" value="GAA0169223.1"/>
    <property type="molecule type" value="Genomic_DNA"/>
</dbReference>
<sequence length="314" mass="34549">MDRLKADVQELNMHFIKYQKCHHVVEYLLSYSPKSLEIAFLLPKAVYGCSQSQLNSLLKQAAKMENPFFVSSLIEAGGDVNSRDSEGQSAMSVAVKFGNINVVQVLIESGQTALHIASIHGHFQVVRLSDPEIADTEGWTPLHFSAQQGHPEVAKTLLDHSIFSKYAITKAGKTAYALAVEEGHDHLYEMLHLEDFLHRAAKVGDIHWMKSCLAEGGNVNAKDQNGWTPLHRAAFNGQIECVKLLISHGAVVDDVDDRGYTPLYLATEAGHSQVSLYLISNGGSTANVKSVRGTGTASEIMLHLLKTLLIREKY</sequence>
<keyword evidence="5" id="KW-1185">Reference proteome</keyword>
<protein>
    <submittedName>
        <fullName evidence="4">Uncharacterized protein</fullName>
    </submittedName>
</protein>
<dbReference type="InterPro" id="IPR002110">
    <property type="entry name" value="Ankyrin_rpt"/>
</dbReference>
<dbReference type="InterPro" id="IPR036770">
    <property type="entry name" value="Ankyrin_rpt-contain_sf"/>
</dbReference>
<evidence type="ECO:0000313" key="4">
    <source>
        <dbReference type="EMBL" id="GAA0169223.1"/>
    </source>
</evidence>
<feature type="repeat" description="ANK" evidence="3">
    <location>
        <begin position="258"/>
        <end position="290"/>
    </location>
</feature>
<dbReference type="AlphaFoldDB" id="A0AAV3QZW6"/>
<name>A0AAV3QZW6_LITER</name>